<proteinExistence type="inferred from homology"/>
<dbReference type="PANTHER" id="PTHR32309">
    <property type="entry name" value="TYROSINE-PROTEIN KINASE"/>
    <property type="match status" value="1"/>
</dbReference>
<dbReference type="EMBL" id="JBEGDG010000006">
    <property type="protein sequence ID" value="MEQ6355075.1"/>
    <property type="molecule type" value="Genomic_DNA"/>
</dbReference>
<feature type="transmembrane region" description="Helical" evidence="7">
    <location>
        <begin position="176"/>
        <end position="197"/>
    </location>
</feature>
<evidence type="ECO:0000256" key="2">
    <source>
        <dbReference type="ARBA" id="ARBA00006683"/>
    </source>
</evidence>
<keyword evidence="3" id="KW-1003">Cell membrane</keyword>
<comment type="caution">
    <text evidence="10">The sequence shown here is derived from an EMBL/GenBank/DDBJ whole genome shotgun (WGS) entry which is preliminary data.</text>
</comment>
<dbReference type="Pfam" id="PF13807">
    <property type="entry name" value="GNVR"/>
    <property type="match status" value="1"/>
</dbReference>
<dbReference type="Proteomes" id="UP001478862">
    <property type="component" value="Unassembled WGS sequence"/>
</dbReference>
<sequence length="241" mass="26843">MENSIQVKAIVKILRKRILLILSIIVIAMALAAYVSYYVITPVYQAETQILINQKNTDQQQMYTGAYSIETDLQLINTYNVIIKSPAILSKVIEELKLELSPEQLAEKITVNNESQSQVVSIKILDEKPARAVEIANTIIDVFKEDIQKLMNVDNINVLSVAKLADDPQPVKPKKILNIAISGFLGLLLGTGIAFSVEFFDSTIKTEQEIEELLNLPILGFVSSIKEGRGSISTRRGRRVT</sequence>
<protein>
    <submittedName>
        <fullName evidence="10">Wzz/FepE/Etk N-terminal domain-containing protein</fullName>
    </submittedName>
</protein>
<dbReference type="PANTHER" id="PTHR32309:SF13">
    <property type="entry name" value="FERRIC ENTEROBACTIN TRANSPORT PROTEIN FEPE"/>
    <property type="match status" value="1"/>
</dbReference>
<keyword evidence="11" id="KW-1185">Reference proteome</keyword>
<evidence type="ECO:0000259" key="9">
    <source>
        <dbReference type="Pfam" id="PF13807"/>
    </source>
</evidence>
<evidence type="ECO:0000313" key="11">
    <source>
        <dbReference type="Proteomes" id="UP001478862"/>
    </source>
</evidence>
<evidence type="ECO:0000256" key="4">
    <source>
        <dbReference type="ARBA" id="ARBA00022692"/>
    </source>
</evidence>
<evidence type="ECO:0000256" key="1">
    <source>
        <dbReference type="ARBA" id="ARBA00004651"/>
    </source>
</evidence>
<evidence type="ECO:0000313" key="10">
    <source>
        <dbReference type="EMBL" id="MEQ6355075.1"/>
    </source>
</evidence>
<dbReference type="Pfam" id="PF02706">
    <property type="entry name" value="Wzz"/>
    <property type="match status" value="1"/>
</dbReference>
<evidence type="ECO:0000256" key="6">
    <source>
        <dbReference type="ARBA" id="ARBA00023136"/>
    </source>
</evidence>
<keyword evidence="4 7" id="KW-0812">Transmembrane</keyword>
<evidence type="ECO:0000256" key="3">
    <source>
        <dbReference type="ARBA" id="ARBA00022475"/>
    </source>
</evidence>
<reference evidence="10 11" key="1">
    <citation type="submission" date="2024-06" db="EMBL/GenBank/DDBJ databases">
        <title>Lysinibacillus zambalefons sp. nov., a Novel Firmicute Isolated from the Poon Bato Zambales Hyperalkaline Spring.</title>
        <authorList>
            <person name="Aja J.A."/>
            <person name="Lazaro J.E.H."/>
            <person name="Llorin L.D."/>
            <person name="Lim K.R."/>
            <person name="Teodosio J."/>
            <person name="Dalisay D.S."/>
        </authorList>
    </citation>
    <scope>NUCLEOTIDE SEQUENCE [LARGE SCALE GENOMIC DNA]</scope>
    <source>
        <strain evidence="10 11">M3</strain>
    </source>
</reference>
<comment type="subcellular location">
    <subcellularLocation>
        <location evidence="1">Cell membrane</location>
        <topology evidence="1">Multi-pass membrane protein</topology>
    </subcellularLocation>
</comment>
<dbReference type="InterPro" id="IPR032807">
    <property type="entry name" value="GNVR"/>
</dbReference>
<organism evidence="10 11">
    <name type="scientific">Lysinibacillus zambalensis</name>
    <dbReference type="NCBI Taxonomy" id="3160866"/>
    <lineage>
        <taxon>Bacteria</taxon>
        <taxon>Bacillati</taxon>
        <taxon>Bacillota</taxon>
        <taxon>Bacilli</taxon>
        <taxon>Bacillales</taxon>
        <taxon>Bacillaceae</taxon>
        <taxon>Lysinibacillus</taxon>
    </lineage>
</organism>
<evidence type="ECO:0000256" key="7">
    <source>
        <dbReference type="SAM" id="Phobius"/>
    </source>
</evidence>
<gene>
    <name evidence="10" type="ORF">ABNX05_10650</name>
</gene>
<name>A0ABV1MRE5_9BACI</name>
<comment type="similarity">
    <text evidence="2">Belongs to the CpsC/CapA family.</text>
</comment>
<dbReference type="InterPro" id="IPR050445">
    <property type="entry name" value="Bact_polysacc_biosynth/exp"/>
</dbReference>
<feature type="domain" description="Polysaccharide chain length determinant N-terminal" evidence="8">
    <location>
        <begin position="3"/>
        <end position="96"/>
    </location>
</feature>
<accession>A0ABV1MRE5</accession>
<keyword evidence="6 7" id="KW-0472">Membrane</keyword>
<feature type="domain" description="Tyrosine-protein kinase G-rich" evidence="9">
    <location>
        <begin position="144"/>
        <end position="195"/>
    </location>
</feature>
<keyword evidence="5 7" id="KW-1133">Transmembrane helix</keyword>
<feature type="transmembrane region" description="Helical" evidence="7">
    <location>
        <begin position="18"/>
        <end position="40"/>
    </location>
</feature>
<dbReference type="InterPro" id="IPR003856">
    <property type="entry name" value="LPS_length_determ_N"/>
</dbReference>
<dbReference type="RefSeq" id="WP_349659703.1">
    <property type="nucleotide sequence ID" value="NZ_JBEGDG010000006.1"/>
</dbReference>
<evidence type="ECO:0000256" key="5">
    <source>
        <dbReference type="ARBA" id="ARBA00022989"/>
    </source>
</evidence>
<evidence type="ECO:0000259" key="8">
    <source>
        <dbReference type="Pfam" id="PF02706"/>
    </source>
</evidence>